<dbReference type="EMBL" id="JACHLY010000001">
    <property type="protein sequence ID" value="MBB5998145.1"/>
    <property type="molecule type" value="Genomic_DNA"/>
</dbReference>
<organism evidence="1 2">
    <name type="scientific">Streptomonospora salina</name>
    <dbReference type="NCBI Taxonomy" id="104205"/>
    <lineage>
        <taxon>Bacteria</taxon>
        <taxon>Bacillati</taxon>
        <taxon>Actinomycetota</taxon>
        <taxon>Actinomycetes</taxon>
        <taxon>Streptosporangiales</taxon>
        <taxon>Nocardiopsidaceae</taxon>
        <taxon>Streptomonospora</taxon>
    </lineage>
</organism>
<dbReference type="AlphaFoldDB" id="A0A841E4T5"/>
<evidence type="ECO:0000313" key="1">
    <source>
        <dbReference type="EMBL" id="MBB5998145.1"/>
    </source>
</evidence>
<proteinExistence type="predicted"/>
<keyword evidence="2" id="KW-1185">Reference proteome</keyword>
<sequence>MNSMDYARTITVETDFDEAVPRVEGNGTARGE</sequence>
<gene>
    <name evidence="1" type="ORF">HNR25_001896</name>
</gene>
<evidence type="ECO:0000313" key="2">
    <source>
        <dbReference type="Proteomes" id="UP000578077"/>
    </source>
</evidence>
<accession>A0A841E4T5</accession>
<dbReference type="Proteomes" id="UP000578077">
    <property type="component" value="Unassembled WGS sequence"/>
</dbReference>
<reference evidence="1 2" key="1">
    <citation type="submission" date="2020-08" db="EMBL/GenBank/DDBJ databases">
        <title>Sequencing the genomes of 1000 actinobacteria strains.</title>
        <authorList>
            <person name="Klenk H.-P."/>
        </authorList>
    </citation>
    <scope>NUCLEOTIDE SEQUENCE [LARGE SCALE GENOMIC DNA]</scope>
    <source>
        <strain evidence="1 2">DSM 44593</strain>
    </source>
</reference>
<name>A0A841E4T5_9ACTN</name>
<protein>
    <submittedName>
        <fullName evidence="1">Uncharacterized protein</fullName>
    </submittedName>
</protein>
<comment type="caution">
    <text evidence="1">The sequence shown here is derived from an EMBL/GenBank/DDBJ whole genome shotgun (WGS) entry which is preliminary data.</text>
</comment>